<reference evidence="4 5" key="1">
    <citation type="journal article" date="2015" name="Genome Biol. Evol.">
        <title>Phylogenomic analyses indicate that early fungi evolved digesting cell walls of algal ancestors of land plants.</title>
        <authorList>
            <person name="Chang Y."/>
            <person name="Wang S."/>
            <person name="Sekimoto S."/>
            <person name="Aerts A.L."/>
            <person name="Choi C."/>
            <person name="Clum A."/>
            <person name="LaButti K.M."/>
            <person name="Lindquist E.A."/>
            <person name="Yee Ngan C."/>
            <person name="Ohm R.A."/>
            <person name="Salamov A.A."/>
            <person name="Grigoriev I.V."/>
            <person name="Spatafora J.W."/>
            <person name="Berbee M.L."/>
        </authorList>
    </citation>
    <scope>NUCLEOTIDE SEQUENCE [LARGE SCALE GENOMIC DNA]</scope>
    <source>
        <strain evidence="4 5">NRRL 28638</strain>
    </source>
</reference>
<dbReference type="AlphaFoldDB" id="A0A137PES1"/>
<feature type="domain" description="PX" evidence="3">
    <location>
        <begin position="221"/>
        <end position="328"/>
    </location>
</feature>
<dbReference type="GO" id="GO:0005829">
    <property type="term" value="C:cytosol"/>
    <property type="evidence" value="ECO:0007669"/>
    <property type="project" value="GOC"/>
</dbReference>
<dbReference type="OMA" id="THKSHEY"/>
<accession>A0A137PES1</accession>
<dbReference type="InterPro" id="IPR028662">
    <property type="entry name" value="SNX8/Mvp1"/>
</dbReference>
<dbReference type="GO" id="GO:0032266">
    <property type="term" value="F:phosphatidylinositol-3-phosphate binding"/>
    <property type="evidence" value="ECO:0007669"/>
    <property type="project" value="TreeGrafter"/>
</dbReference>
<dbReference type="EMBL" id="KQ964435">
    <property type="protein sequence ID" value="KXN73509.1"/>
    <property type="molecule type" value="Genomic_DNA"/>
</dbReference>
<dbReference type="PANTHER" id="PTHR47554:SF1">
    <property type="entry name" value="SORTING NEXIN MVP1"/>
    <property type="match status" value="1"/>
</dbReference>
<dbReference type="SUPFAM" id="SSF47473">
    <property type="entry name" value="EF-hand"/>
    <property type="match status" value="1"/>
</dbReference>
<dbReference type="Gene3D" id="3.30.1520.10">
    <property type="entry name" value="Phox-like domain"/>
    <property type="match status" value="1"/>
</dbReference>
<comment type="subcellular location">
    <subcellularLocation>
        <location evidence="1">Membrane</location>
        <topology evidence="1">Peripheral membrane protein</topology>
        <orientation evidence="1">Cytoplasmic side</orientation>
    </subcellularLocation>
</comment>
<dbReference type="GO" id="GO:0005768">
    <property type="term" value="C:endosome"/>
    <property type="evidence" value="ECO:0007669"/>
    <property type="project" value="TreeGrafter"/>
</dbReference>
<keyword evidence="5" id="KW-1185">Reference proteome</keyword>
<name>A0A137PES1_CONC2</name>
<dbReference type="Proteomes" id="UP000070444">
    <property type="component" value="Unassembled WGS sequence"/>
</dbReference>
<evidence type="ECO:0000313" key="4">
    <source>
        <dbReference type="EMBL" id="KXN73509.1"/>
    </source>
</evidence>
<organism evidence="4 5">
    <name type="scientific">Conidiobolus coronatus (strain ATCC 28846 / CBS 209.66 / NRRL 28638)</name>
    <name type="common">Delacroixia coronata</name>
    <dbReference type="NCBI Taxonomy" id="796925"/>
    <lineage>
        <taxon>Eukaryota</taxon>
        <taxon>Fungi</taxon>
        <taxon>Fungi incertae sedis</taxon>
        <taxon>Zoopagomycota</taxon>
        <taxon>Entomophthoromycotina</taxon>
        <taxon>Entomophthoromycetes</taxon>
        <taxon>Entomophthorales</taxon>
        <taxon>Ancylistaceae</taxon>
        <taxon>Conidiobolus</taxon>
    </lineage>
</organism>
<sequence length="335" mass="37413">MNISQSNILMETGFSNPDLLNDNPWGIQKNNNILIESSLASVNLPPSYEKLFRSLQPSRGKVNLTQVKVLLEGSGLSISTVDQILSLTTSLTDTQISKITFYLILALVALCQKNMNPSIEIVQQHINDLPTPVFTVLETSLAGSKYLNNFPSPQSSMHTVNSVNRAQSKLYDPWQYPLEGGGGGGASSMQSELPDHASSLINSTLAIKSLKSRNQSIAENYSDTIIISQDTILEGLIFKHINYIVQSEKLGTKVLRRYSQFYSLYKFLSERYTYRLVLDIPPKRIGASEDFLQKRARGLCRFLNFIVNHPILGNDEIVKLFLTEPKVNLQALNLT</sequence>
<evidence type="ECO:0000259" key="3">
    <source>
        <dbReference type="PROSITE" id="PS50195"/>
    </source>
</evidence>
<dbReference type="Pfam" id="PF00787">
    <property type="entry name" value="PX"/>
    <property type="match status" value="1"/>
</dbReference>
<dbReference type="InterPro" id="IPR011992">
    <property type="entry name" value="EF-hand-dom_pair"/>
</dbReference>
<dbReference type="InterPro" id="IPR001683">
    <property type="entry name" value="PX_dom"/>
</dbReference>
<gene>
    <name evidence="4" type="ORF">CONCODRAFT_108440</name>
</gene>
<dbReference type="GO" id="GO:0042147">
    <property type="term" value="P:retrograde transport, endosome to Golgi"/>
    <property type="evidence" value="ECO:0007669"/>
    <property type="project" value="InterPro"/>
</dbReference>
<dbReference type="OrthoDB" id="10064318at2759"/>
<proteinExistence type="predicted"/>
<evidence type="ECO:0000256" key="1">
    <source>
        <dbReference type="ARBA" id="ARBA00004287"/>
    </source>
</evidence>
<dbReference type="STRING" id="796925.A0A137PES1"/>
<evidence type="ECO:0000313" key="5">
    <source>
        <dbReference type="Proteomes" id="UP000070444"/>
    </source>
</evidence>
<protein>
    <recommendedName>
        <fullName evidence="2">Sorting nexin MVP1</fullName>
    </recommendedName>
</protein>
<dbReference type="GO" id="GO:0006623">
    <property type="term" value="P:protein targeting to vacuole"/>
    <property type="evidence" value="ECO:0007669"/>
    <property type="project" value="TreeGrafter"/>
</dbReference>
<dbReference type="SMART" id="SM00312">
    <property type="entry name" value="PX"/>
    <property type="match status" value="1"/>
</dbReference>
<dbReference type="Gene3D" id="1.10.238.10">
    <property type="entry name" value="EF-hand"/>
    <property type="match status" value="1"/>
</dbReference>
<dbReference type="PANTHER" id="PTHR47554">
    <property type="entry name" value="SORTING NEXIN MVP1"/>
    <property type="match status" value="1"/>
</dbReference>
<dbReference type="PROSITE" id="PS50195">
    <property type="entry name" value="PX"/>
    <property type="match status" value="1"/>
</dbReference>
<evidence type="ECO:0000256" key="2">
    <source>
        <dbReference type="ARBA" id="ARBA00014268"/>
    </source>
</evidence>
<dbReference type="GO" id="GO:0016020">
    <property type="term" value="C:membrane"/>
    <property type="evidence" value="ECO:0007669"/>
    <property type="project" value="UniProtKB-SubCell"/>
</dbReference>
<dbReference type="SUPFAM" id="SSF64268">
    <property type="entry name" value="PX domain"/>
    <property type="match status" value="1"/>
</dbReference>
<dbReference type="InterPro" id="IPR036871">
    <property type="entry name" value="PX_dom_sf"/>
</dbReference>